<feature type="domain" description="Alpha-L-rhamnosidase concanavalin-like" evidence="1">
    <location>
        <begin position="266"/>
        <end position="339"/>
    </location>
</feature>
<dbReference type="InterPro" id="IPR008928">
    <property type="entry name" value="6-hairpin_glycosidase_sf"/>
</dbReference>
<dbReference type="PANTHER" id="PTHR34987">
    <property type="entry name" value="C, PUTATIVE (AFU_ORTHOLOGUE AFUA_3G02880)-RELATED"/>
    <property type="match status" value="1"/>
</dbReference>
<proteinExistence type="predicted"/>
<dbReference type="AlphaFoldDB" id="A0A8J3DKY4"/>
<evidence type="ECO:0000259" key="1">
    <source>
        <dbReference type="Pfam" id="PF05592"/>
    </source>
</evidence>
<reference evidence="4" key="2">
    <citation type="submission" date="2020-09" db="EMBL/GenBank/DDBJ databases">
        <authorList>
            <person name="Sun Q."/>
            <person name="Kim S."/>
        </authorList>
    </citation>
    <scope>NUCLEOTIDE SEQUENCE</scope>
    <source>
        <strain evidence="4">KCTC 12870</strain>
    </source>
</reference>
<organism evidence="4 5">
    <name type="scientific">Cerasicoccus arenae</name>
    <dbReference type="NCBI Taxonomy" id="424488"/>
    <lineage>
        <taxon>Bacteria</taxon>
        <taxon>Pseudomonadati</taxon>
        <taxon>Verrucomicrobiota</taxon>
        <taxon>Opitutia</taxon>
        <taxon>Puniceicoccales</taxon>
        <taxon>Cerasicoccaceae</taxon>
        <taxon>Cerasicoccus</taxon>
    </lineage>
</organism>
<accession>A0A8J3DKY4</accession>
<dbReference type="SUPFAM" id="SSF48208">
    <property type="entry name" value="Six-hairpin glycosidases"/>
    <property type="match status" value="1"/>
</dbReference>
<dbReference type="InterPro" id="IPR012341">
    <property type="entry name" value="6hp_glycosidase-like_sf"/>
</dbReference>
<comment type="caution">
    <text evidence="4">The sequence shown here is derived from an EMBL/GenBank/DDBJ whole genome shotgun (WGS) entry which is preliminary data.</text>
</comment>
<dbReference type="Pfam" id="PF05592">
    <property type="entry name" value="Bac_rhamnosid"/>
    <property type="match status" value="1"/>
</dbReference>
<protein>
    <recommendedName>
        <fullName evidence="6">Alpha-L-rhamnosidase</fullName>
    </recommendedName>
</protein>
<dbReference type="EMBL" id="BMXG01000037">
    <property type="protein sequence ID" value="GHC13750.1"/>
    <property type="molecule type" value="Genomic_DNA"/>
</dbReference>
<dbReference type="InterPro" id="IPR008902">
    <property type="entry name" value="Rhamnosid_concanavalin"/>
</dbReference>
<reference evidence="4" key="1">
    <citation type="journal article" date="2014" name="Int. J. Syst. Evol. Microbiol.">
        <title>Complete genome sequence of Corynebacterium casei LMG S-19264T (=DSM 44701T), isolated from a smear-ripened cheese.</title>
        <authorList>
            <consortium name="US DOE Joint Genome Institute (JGI-PGF)"/>
            <person name="Walter F."/>
            <person name="Albersmeier A."/>
            <person name="Kalinowski J."/>
            <person name="Ruckert C."/>
        </authorList>
    </citation>
    <scope>NUCLEOTIDE SEQUENCE</scope>
    <source>
        <strain evidence="4">KCTC 12870</strain>
    </source>
</reference>
<dbReference type="PANTHER" id="PTHR34987:SF2">
    <property type="entry name" value="B, PUTATIVE (AFU_ORTHOLOGUE AFUA_7G05040)-RELATED"/>
    <property type="match status" value="1"/>
</dbReference>
<dbReference type="Proteomes" id="UP000642829">
    <property type="component" value="Unassembled WGS sequence"/>
</dbReference>
<evidence type="ECO:0000259" key="3">
    <source>
        <dbReference type="Pfam" id="PF17389"/>
    </source>
</evidence>
<dbReference type="Pfam" id="PF17389">
    <property type="entry name" value="Bac_rhamnosid6H"/>
    <property type="match status" value="1"/>
</dbReference>
<dbReference type="Gene3D" id="1.50.10.10">
    <property type="match status" value="1"/>
</dbReference>
<feature type="domain" description="Bacterial alpha-L-rhamnosidase N-terminal" evidence="2">
    <location>
        <begin position="118"/>
        <end position="199"/>
    </location>
</feature>
<evidence type="ECO:0000313" key="4">
    <source>
        <dbReference type="EMBL" id="GHC13750.1"/>
    </source>
</evidence>
<gene>
    <name evidence="4" type="ORF">GCM10007047_33850</name>
</gene>
<sequence length="733" mass="83982">MNYQIKQTQLPTEPQWIWAEKSHPNQTVLFRTQIKELEDYEDLAVQLTGQTRYYLSANGQYLGQGPCPSIWPDSTADSYPVSSENGCVTLSVIIHHFGVRTQSHPYAPTGFWCRLIGLKAGQWEAIEIPTESWKYHSQGGWRHSNLRRTWATGWMEQFDSSKQPENWQAPDFDDREWPIAVEVKHPESTLSPRATPQLREYAVPAEKLIAVAKVSTDAAIAEEGEGQLSKILDTEAWEDLPIEAFQTKWDSGKGITCASENEGLALLFDLGEEMSGQTEFTIEAESGTVDHYGAELLRDGRPWANRGNAEYAARWTASGRNPHFRTLNYNGFRYLLIVLRPNNTPMHLKEFGVWRREADITPVYNYQSENPKLQRMWDVSMRTLQVSTQETCVDCPTREQALFIADGLWNALWIDKLYDEPSYFEHFLDVIVKAQNANGLMPSSVFSSLNPPHYLLDFCLIFVWGVDVYRRAHPERTDIIQKMLPVAERTLRWYQDHIGPSGLIETDPLDIQNYEGGRFEVVFIDHPSIWHTFSHSGIERSRKQLGLNAYLAIAIDAFTACAQSIDYTHTLDTSLLDADKIRGICHTLFFNEKTGFYADCIDTESGDLKGWSAQSQILAVLGGVFKGDAARQLMGQLIQVWQHPEICRCTPYFWTYFAEALIITGYSDQVMPLIRKEWSIMSDDPNTTTWWETFEGSDRDTRCHPWAALPAWFLMPEGRDFRLCGNHLKRKQI</sequence>
<dbReference type="Gene3D" id="2.60.120.260">
    <property type="entry name" value="Galactose-binding domain-like"/>
    <property type="match status" value="2"/>
</dbReference>
<dbReference type="RefSeq" id="WP_189517523.1">
    <property type="nucleotide sequence ID" value="NZ_BMXG01000037.1"/>
</dbReference>
<evidence type="ECO:0008006" key="6">
    <source>
        <dbReference type="Google" id="ProtNLM"/>
    </source>
</evidence>
<evidence type="ECO:0000259" key="2">
    <source>
        <dbReference type="Pfam" id="PF08531"/>
    </source>
</evidence>
<evidence type="ECO:0000313" key="5">
    <source>
        <dbReference type="Proteomes" id="UP000642829"/>
    </source>
</evidence>
<dbReference type="InterPro" id="IPR013737">
    <property type="entry name" value="Bac_rhamnosid_N"/>
</dbReference>
<feature type="domain" description="Alpha-L-rhamnosidase six-hairpin glycosidase" evidence="3">
    <location>
        <begin position="367"/>
        <end position="712"/>
    </location>
</feature>
<dbReference type="InterPro" id="IPR035396">
    <property type="entry name" value="Bac_rhamnosid6H"/>
</dbReference>
<dbReference type="Pfam" id="PF08531">
    <property type="entry name" value="Bac_rhamnosid_N"/>
    <property type="match status" value="1"/>
</dbReference>
<name>A0A8J3DKY4_9BACT</name>
<keyword evidence="5" id="KW-1185">Reference proteome</keyword>
<dbReference type="GO" id="GO:0005975">
    <property type="term" value="P:carbohydrate metabolic process"/>
    <property type="evidence" value="ECO:0007669"/>
    <property type="project" value="InterPro"/>
</dbReference>